<dbReference type="Gene3D" id="1.10.10.60">
    <property type="entry name" value="Homeodomain-like"/>
    <property type="match status" value="2"/>
</dbReference>
<dbReference type="Pfam" id="PF02311">
    <property type="entry name" value="AraC_binding"/>
    <property type="match status" value="1"/>
</dbReference>
<dbReference type="PROSITE" id="PS01124">
    <property type="entry name" value="HTH_ARAC_FAMILY_2"/>
    <property type="match status" value="1"/>
</dbReference>
<dbReference type="SUPFAM" id="SSF51011">
    <property type="entry name" value="Glycosyl hydrolase domain"/>
    <property type="match status" value="1"/>
</dbReference>
<dbReference type="AlphaFoldDB" id="A0A1S8TCZ4"/>
<keyword evidence="6 8" id="KW-0326">Glycosidase</keyword>
<dbReference type="SUPFAM" id="SSF51445">
    <property type="entry name" value="(Trans)glycosidases"/>
    <property type="match status" value="1"/>
</dbReference>
<dbReference type="PANTHER" id="PTHR43280">
    <property type="entry name" value="ARAC-FAMILY TRANSCRIPTIONAL REGULATOR"/>
    <property type="match status" value="1"/>
</dbReference>
<evidence type="ECO:0000256" key="3">
    <source>
        <dbReference type="ARBA" id="ARBA00023015"/>
    </source>
</evidence>
<evidence type="ECO:0000313" key="9">
    <source>
        <dbReference type="Proteomes" id="UP000190890"/>
    </source>
</evidence>
<dbReference type="PANTHER" id="PTHR43280:SF2">
    <property type="entry name" value="HTH-TYPE TRANSCRIPTIONAL REGULATOR EXSA"/>
    <property type="match status" value="1"/>
</dbReference>
<dbReference type="InterPro" id="IPR003313">
    <property type="entry name" value="AraC-bd"/>
</dbReference>
<evidence type="ECO:0000256" key="4">
    <source>
        <dbReference type="ARBA" id="ARBA00023125"/>
    </source>
</evidence>
<evidence type="ECO:0000259" key="7">
    <source>
        <dbReference type="PROSITE" id="PS01124"/>
    </source>
</evidence>
<dbReference type="SMART" id="SM00342">
    <property type="entry name" value="HTH_ARAC"/>
    <property type="match status" value="1"/>
</dbReference>
<dbReference type="InterPro" id="IPR011051">
    <property type="entry name" value="RmlC_Cupin_sf"/>
</dbReference>
<name>A0A1S8TCZ4_9CLOT</name>
<dbReference type="OrthoDB" id="9776971at2"/>
<keyword evidence="3" id="KW-0805">Transcription regulation</keyword>
<keyword evidence="5" id="KW-0804">Transcription</keyword>
<dbReference type="InterPro" id="IPR014710">
    <property type="entry name" value="RmlC-like_jellyroll"/>
</dbReference>
<protein>
    <submittedName>
        <fullName evidence="8">Beta-xylosidase</fullName>
        <ecNumber evidence="8">3.2.1.37</ecNumber>
    </submittedName>
</protein>
<dbReference type="Pfam" id="PF01229">
    <property type="entry name" value="Glyco_hydro_39"/>
    <property type="match status" value="1"/>
</dbReference>
<dbReference type="Pfam" id="PF12833">
    <property type="entry name" value="HTH_18"/>
    <property type="match status" value="1"/>
</dbReference>
<dbReference type="InterPro" id="IPR049166">
    <property type="entry name" value="GH39_cat"/>
</dbReference>
<sequence length="826" mass="97161">MNYKLIQQTSDLPFNISINPLKSEEYHYHKEIELIFILNGNISCFVNGQKFKLSEHDLFWINSLDMHSIFSECEESILLTLHLDQIFFDTYYENFSNFYYKYTDSVNDRNNPLYNSISTNLAKIMLCMIKLESDYKLKSINYAIDIILILLNHFKIENFKNVNSSLYKQTRLADILKFIEKNYNTNLTLSSLSNEMHISPQYISKFFKDNLGIGFVDYINKLRITKSLNDLLENDKSILDIALEHGFNDHKAYNRAFKKEFNMTATEYKKENRIVRSNKDPSNSYFFDNNSKSYFKYLFEFINKDKNISSNTLASSIPTSINIDLNKSYVNKLSKYWSQITSIGRASLCLRHEVRRQIELAQEDIGYEFIRFHGIFSDEMMVYKEDDTGNPIYNWVYVDEIFDFFQRVNLRPFIELGFMPEALASKSQHAFLWNANVSYPKSLKKWTDLVCSFIKHCIDRYGIDEVKMWYFQIWNAPDLPEVFWFESKDKFFQFFKATYTSIKNIFKDAKIGTPSLLPLNKFEWMNDFLKFCESNFIELDFIACNIYAYTDPKNNSLPLQLFNKSNDIVALNQENFLMDSILIAKNLLKKYSITVPIFVTEWNLSPYTNDYNRDTCFISSYITYNIINNIDNIPILSFWSLSDIIEEGLTESKIFHGGLGLLTYNRLKKPSYNAFSLLSKLGDDIIERGNDYIVTSKNNNYQILLYNFVYFDELFMSGDKSLLDYHNRYNIFKNSNVNKNINLILSLPSGHYRIKRWSLNRNSGSTFDAWQNMGSPEQIQPDIYDYLKSKEIPEIKINTEAVKNELIISDSVPPHGVMLIEIDKIN</sequence>
<evidence type="ECO:0000256" key="6">
    <source>
        <dbReference type="ARBA" id="ARBA00023295"/>
    </source>
</evidence>
<dbReference type="CDD" id="cd02208">
    <property type="entry name" value="cupin_RmlC-like"/>
    <property type="match status" value="1"/>
</dbReference>
<keyword evidence="4" id="KW-0238">DNA-binding</keyword>
<dbReference type="EMBL" id="LZZM01000183">
    <property type="protein sequence ID" value="OOM75616.1"/>
    <property type="molecule type" value="Genomic_DNA"/>
</dbReference>
<dbReference type="PRINTS" id="PR00745">
    <property type="entry name" value="GLHYDRLASE39"/>
</dbReference>
<dbReference type="GO" id="GO:0003700">
    <property type="term" value="F:DNA-binding transcription factor activity"/>
    <property type="evidence" value="ECO:0007669"/>
    <property type="project" value="InterPro"/>
</dbReference>
<dbReference type="GO" id="GO:0009044">
    <property type="term" value="F:xylan 1,4-beta-xylosidase activity"/>
    <property type="evidence" value="ECO:0007669"/>
    <property type="project" value="UniProtKB-EC"/>
</dbReference>
<gene>
    <name evidence="8" type="primary">xynB_3</name>
    <name evidence="8" type="ORF">CLPUN_31790</name>
</gene>
<comment type="similarity">
    <text evidence="1">Belongs to the glycosyl hydrolase 39 family.</text>
</comment>
<keyword evidence="9" id="KW-1185">Reference proteome</keyword>
<dbReference type="InterPro" id="IPR018062">
    <property type="entry name" value="HTH_AraC-typ_CS"/>
</dbReference>
<accession>A0A1S8TCZ4</accession>
<dbReference type="RefSeq" id="WP_077848246.1">
    <property type="nucleotide sequence ID" value="NZ_LZZM01000183.1"/>
</dbReference>
<dbReference type="GO" id="GO:0005975">
    <property type="term" value="P:carbohydrate metabolic process"/>
    <property type="evidence" value="ECO:0007669"/>
    <property type="project" value="InterPro"/>
</dbReference>
<dbReference type="GO" id="GO:0043565">
    <property type="term" value="F:sequence-specific DNA binding"/>
    <property type="evidence" value="ECO:0007669"/>
    <property type="project" value="InterPro"/>
</dbReference>
<dbReference type="Gene3D" id="3.20.20.80">
    <property type="entry name" value="Glycosidases"/>
    <property type="match status" value="1"/>
</dbReference>
<reference evidence="8 9" key="1">
    <citation type="submission" date="2016-05" db="EMBL/GenBank/DDBJ databases">
        <title>Microbial solvent formation.</title>
        <authorList>
            <person name="Poehlein A."/>
            <person name="Montoya Solano J.D."/>
            <person name="Flitsch S."/>
            <person name="Krabben P."/>
            <person name="Duerre P."/>
            <person name="Daniel R."/>
        </authorList>
    </citation>
    <scope>NUCLEOTIDE SEQUENCE [LARGE SCALE GENOMIC DNA]</scope>
    <source>
        <strain evidence="8 9">DSM 2619</strain>
    </source>
</reference>
<dbReference type="SUPFAM" id="SSF51182">
    <property type="entry name" value="RmlC-like cupins"/>
    <property type="match status" value="1"/>
</dbReference>
<proteinExistence type="inferred from homology"/>
<dbReference type="InterPro" id="IPR000514">
    <property type="entry name" value="Glyco_hydro_39"/>
</dbReference>
<dbReference type="InterPro" id="IPR018060">
    <property type="entry name" value="HTH_AraC"/>
</dbReference>
<dbReference type="PROSITE" id="PS00041">
    <property type="entry name" value="HTH_ARAC_FAMILY_1"/>
    <property type="match status" value="1"/>
</dbReference>
<evidence type="ECO:0000256" key="5">
    <source>
        <dbReference type="ARBA" id="ARBA00023163"/>
    </source>
</evidence>
<dbReference type="InterPro" id="IPR017853">
    <property type="entry name" value="GH"/>
</dbReference>
<dbReference type="EC" id="3.2.1.37" evidence="8"/>
<dbReference type="Proteomes" id="UP000190890">
    <property type="component" value="Unassembled WGS sequence"/>
</dbReference>
<dbReference type="InterPro" id="IPR009057">
    <property type="entry name" value="Homeodomain-like_sf"/>
</dbReference>
<dbReference type="Gene3D" id="2.60.40.1500">
    <property type="entry name" value="Glycosyl hydrolase domain, family 39"/>
    <property type="match status" value="1"/>
</dbReference>
<comment type="caution">
    <text evidence="8">The sequence shown here is derived from an EMBL/GenBank/DDBJ whole genome shotgun (WGS) entry which is preliminary data.</text>
</comment>
<feature type="domain" description="HTH araC/xylS-type" evidence="7">
    <location>
        <begin position="173"/>
        <end position="271"/>
    </location>
</feature>
<evidence type="ECO:0000256" key="2">
    <source>
        <dbReference type="ARBA" id="ARBA00022801"/>
    </source>
</evidence>
<evidence type="ECO:0000313" key="8">
    <source>
        <dbReference type="EMBL" id="OOM75616.1"/>
    </source>
</evidence>
<dbReference type="Gene3D" id="2.60.120.10">
    <property type="entry name" value="Jelly Rolls"/>
    <property type="match status" value="1"/>
</dbReference>
<evidence type="ECO:0000256" key="1">
    <source>
        <dbReference type="ARBA" id="ARBA00008875"/>
    </source>
</evidence>
<keyword evidence="2 8" id="KW-0378">Hydrolase</keyword>
<dbReference type="SUPFAM" id="SSF46689">
    <property type="entry name" value="Homeodomain-like"/>
    <property type="match status" value="2"/>
</dbReference>
<organism evidence="8 9">
    <name type="scientific">Clostridium puniceum</name>
    <dbReference type="NCBI Taxonomy" id="29367"/>
    <lineage>
        <taxon>Bacteria</taxon>
        <taxon>Bacillati</taxon>
        <taxon>Bacillota</taxon>
        <taxon>Clostridia</taxon>
        <taxon>Eubacteriales</taxon>
        <taxon>Clostridiaceae</taxon>
        <taxon>Clostridium</taxon>
    </lineage>
</organism>
<dbReference type="STRING" id="29367.CLPUN_31790"/>